<reference evidence="1" key="1">
    <citation type="journal article" date="2020" name="Stud. Mycol.">
        <title>101 Dothideomycetes genomes: a test case for predicting lifestyles and emergence of pathogens.</title>
        <authorList>
            <person name="Haridas S."/>
            <person name="Albert R."/>
            <person name="Binder M."/>
            <person name="Bloem J."/>
            <person name="Labutti K."/>
            <person name="Salamov A."/>
            <person name="Andreopoulos B."/>
            <person name="Baker S."/>
            <person name="Barry K."/>
            <person name="Bills G."/>
            <person name="Bluhm B."/>
            <person name="Cannon C."/>
            <person name="Castanera R."/>
            <person name="Culley D."/>
            <person name="Daum C."/>
            <person name="Ezra D."/>
            <person name="Gonzalez J."/>
            <person name="Henrissat B."/>
            <person name="Kuo A."/>
            <person name="Liang C."/>
            <person name="Lipzen A."/>
            <person name="Lutzoni F."/>
            <person name="Magnuson J."/>
            <person name="Mondo S."/>
            <person name="Nolan M."/>
            <person name="Ohm R."/>
            <person name="Pangilinan J."/>
            <person name="Park H.-J."/>
            <person name="Ramirez L."/>
            <person name="Alfaro M."/>
            <person name="Sun H."/>
            <person name="Tritt A."/>
            <person name="Yoshinaga Y."/>
            <person name="Zwiers L.-H."/>
            <person name="Turgeon B."/>
            <person name="Goodwin S."/>
            <person name="Spatafora J."/>
            <person name="Crous P."/>
            <person name="Grigoriev I."/>
        </authorList>
    </citation>
    <scope>NUCLEOTIDE SEQUENCE</scope>
    <source>
        <strain evidence="1">CBS 122368</strain>
    </source>
</reference>
<dbReference type="Proteomes" id="UP000800094">
    <property type="component" value="Unassembled WGS sequence"/>
</dbReference>
<keyword evidence="2" id="KW-1185">Reference proteome</keyword>
<gene>
    <name evidence="1" type="ORF">BU26DRAFT_185540</name>
</gene>
<accession>A0A6A6HS49</accession>
<sequence>MSLMVATYSPMTKILTEPCLALGYARASLYRLHTGRKFSIEAFSGRVTIAWRQRLVDAPRRSQGGALPTLAVARGTFDSRPRPAGLVRNAGTSCSMAVTVTGGLRLHLSAWLFRAPDRRVIGDRPRYLIPVREMHPICLLSTRLARGFASLWGLWRREVEDVID</sequence>
<dbReference type="GeneID" id="54573779"/>
<dbReference type="AlphaFoldDB" id="A0A6A6HS49"/>
<evidence type="ECO:0000313" key="2">
    <source>
        <dbReference type="Proteomes" id="UP000800094"/>
    </source>
</evidence>
<dbReference type="RefSeq" id="XP_033675988.1">
    <property type="nucleotide sequence ID" value="XM_033820449.1"/>
</dbReference>
<organism evidence="1 2">
    <name type="scientific">Trematosphaeria pertusa</name>
    <dbReference type="NCBI Taxonomy" id="390896"/>
    <lineage>
        <taxon>Eukaryota</taxon>
        <taxon>Fungi</taxon>
        <taxon>Dikarya</taxon>
        <taxon>Ascomycota</taxon>
        <taxon>Pezizomycotina</taxon>
        <taxon>Dothideomycetes</taxon>
        <taxon>Pleosporomycetidae</taxon>
        <taxon>Pleosporales</taxon>
        <taxon>Massarineae</taxon>
        <taxon>Trematosphaeriaceae</taxon>
        <taxon>Trematosphaeria</taxon>
    </lineage>
</organism>
<evidence type="ECO:0000313" key="1">
    <source>
        <dbReference type="EMBL" id="KAF2240984.1"/>
    </source>
</evidence>
<proteinExistence type="predicted"/>
<name>A0A6A6HS49_9PLEO</name>
<dbReference type="EMBL" id="ML987214">
    <property type="protein sequence ID" value="KAF2240984.1"/>
    <property type="molecule type" value="Genomic_DNA"/>
</dbReference>
<protein>
    <submittedName>
        <fullName evidence="1">Uncharacterized protein</fullName>
    </submittedName>
</protein>